<gene>
    <name evidence="1" type="ORF">SAMN05421834_10451</name>
</gene>
<evidence type="ECO:0000313" key="2">
    <source>
        <dbReference type="Proteomes" id="UP000185669"/>
    </source>
</evidence>
<name>A0A1N6SIQ0_9FIRM</name>
<dbReference type="EMBL" id="FTNC01000004">
    <property type="protein sequence ID" value="SIQ40816.1"/>
    <property type="molecule type" value="Genomic_DNA"/>
</dbReference>
<dbReference type="SUPFAM" id="SSF49464">
    <property type="entry name" value="Carboxypeptidase regulatory domain-like"/>
    <property type="match status" value="1"/>
</dbReference>
<evidence type="ECO:0000313" key="1">
    <source>
        <dbReference type="EMBL" id="SIQ40816.1"/>
    </source>
</evidence>
<dbReference type="AlphaFoldDB" id="A0A1N6SIQ0"/>
<sequence>MLLLKRKDGIFVKKKYFTLLIILVLGGLILAACSNGSSPSLRGKVYYNNTDSMVYNAEVLLDGQVRDKTDYYGEFYITGLEKDSYTLRIRKKDAIEDYVETVYPNVNNNLIINAVPVADTTIINGQVNISNRTEYEASGINSSSNLRSASNFKDFSKAKIVQDEIIVKYDNSTVTSASNTVKEVQGLNIAKK</sequence>
<reference evidence="2" key="1">
    <citation type="submission" date="2017-01" db="EMBL/GenBank/DDBJ databases">
        <authorList>
            <person name="Varghese N."/>
            <person name="Submissions S."/>
        </authorList>
    </citation>
    <scope>NUCLEOTIDE SEQUENCE [LARGE SCALE GENOMIC DNA]</scope>
    <source>
        <strain evidence="2">ATCC 700103</strain>
    </source>
</reference>
<organism evidence="1 2">
    <name type="scientific">Halanaerobium kushneri</name>
    <dbReference type="NCBI Taxonomy" id="56779"/>
    <lineage>
        <taxon>Bacteria</taxon>
        <taxon>Bacillati</taxon>
        <taxon>Bacillota</taxon>
        <taxon>Clostridia</taxon>
        <taxon>Halanaerobiales</taxon>
        <taxon>Halanaerobiaceae</taxon>
        <taxon>Halanaerobium</taxon>
    </lineage>
</organism>
<proteinExistence type="predicted"/>
<keyword evidence="2" id="KW-1185">Reference proteome</keyword>
<evidence type="ECO:0008006" key="3">
    <source>
        <dbReference type="Google" id="ProtNLM"/>
    </source>
</evidence>
<dbReference type="STRING" id="56779.SAMN05421834_10451"/>
<dbReference type="Proteomes" id="UP000185669">
    <property type="component" value="Unassembled WGS sequence"/>
</dbReference>
<accession>A0A1N6SIQ0</accession>
<dbReference type="PROSITE" id="PS51257">
    <property type="entry name" value="PROKAR_LIPOPROTEIN"/>
    <property type="match status" value="1"/>
</dbReference>
<dbReference type="InterPro" id="IPR008969">
    <property type="entry name" value="CarboxyPept-like_regulatory"/>
</dbReference>
<protein>
    <recommendedName>
        <fullName evidence="3">Carboxypeptidase regulatory-like domain-containing protein</fullName>
    </recommendedName>
</protein>